<dbReference type="PANTHER" id="PTHR38546:SF3">
    <property type="entry name" value="DNA BINDING PROTEIN"/>
    <property type="match status" value="1"/>
</dbReference>
<dbReference type="RefSeq" id="XP_009780893.1">
    <property type="nucleotide sequence ID" value="XM_009782591.1"/>
</dbReference>
<keyword evidence="5" id="KW-0539">Nucleus</keyword>
<organism evidence="7 8">
    <name type="scientific">Nicotiana sylvestris</name>
    <name type="common">Wood tobacco</name>
    <name type="synonym">South American tobacco</name>
    <dbReference type="NCBI Taxonomy" id="4096"/>
    <lineage>
        <taxon>Eukaryota</taxon>
        <taxon>Viridiplantae</taxon>
        <taxon>Streptophyta</taxon>
        <taxon>Embryophyta</taxon>
        <taxon>Tracheophyta</taxon>
        <taxon>Spermatophyta</taxon>
        <taxon>Magnoliopsida</taxon>
        <taxon>eudicotyledons</taxon>
        <taxon>Gunneridae</taxon>
        <taxon>Pentapetalae</taxon>
        <taxon>asterids</taxon>
        <taxon>lamiids</taxon>
        <taxon>Solanales</taxon>
        <taxon>Solanaceae</taxon>
        <taxon>Nicotianoideae</taxon>
        <taxon>Nicotianeae</taxon>
        <taxon>Nicotiana</taxon>
    </lineage>
</organism>
<dbReference type="InterPro" id="IPR044172">
    <property type="entry name" value="ILI2-like"/>
</dbReference>
<dbReference type="AlphaFoldDB" id="A0A1U7WQN4"/>
<dbReference type="PANTHER" id="PTHR38546">
    <property type="entry name" value="DNA BINDING PROTEIN"/>
    <property type="match status" value="1"/>
</dbReference>
<dbReference type="InterPro" id="IPR036638">
    <property type="entry name" value="HLH_DNA-bd_sf"/>
</dbReference>
<evidence type="ECO:0000259" key="6">
    <source>
        <dbReference type="PROSITE" id="PS50888"/>
    </source>
</evidence>
<dbReference type="SUPFAM" id="SSF47459">
    <property type="entry name" value="HLH, helix-loop-helix DNA-binding domain"/>
    <property type="match status" value="1"/>
</dbReference>
<keyword evidence="2" id="KW-0341">Growth regulation</keyword>
<dbReference type="OrthoDB" id="1289454at2759"/>
<sequence>MHMHQLLHLASRRIERKSTELKIMSSRRRRSALKLTPDEISDLVLKLQALLPDSSSRCTSEVPASKTLEETCNYIKMLHSEVDDLSEKLSQKLASTDSILMPVIETLRHL</sequence>
<reference evidence="7" key="1">
    <citation type="journal article" date="2013" name="Genome Biol.">
        <title>Reference genomes and transcriptomes of Nicotiana sylvestris and Nicotiana tomentosiformis.</title>
        <authorList>
            <person name="Sierro N."/>
            <person name="Battey J.N."/>
            <person name="Ouadi S."/>
            <person name="Bovet L."/>
            <person name="Goepfert S."/>
            <person name="Bakaher N."/>
            <person name="Peitsch M.C."/>
            <person name="Ivanov N.V."/>
        </authorList>
    </citation>
    <scope>NUCLEOTIDE SEQUENCE [LARGE SCALE GENOMIC DNA]</scope>
</reference>
<proteinExistence type="predicted"/>
<keyword evidence="4" id="KW-0804">Transcription</keyword>
<evidence type="ECO:0000256" key="3">
    <source>
        <dbReference type="ARBA" id="ARBA00023015"/>
    </source>
</evidence>
<evidence type="ECO:0000313" key="7">
    <source>
        <dbReference type="Proteomes" id="UP000189701"/>
    </source>
</evidence>
<feature type="domain" description="BHLH" evidence="6">
    <location>
        <begin position="24"/>
        <end position="78"/>
    </location>
</feature>
<accession>A0A1U7WQN4</accession>
<comment type="subcellular location">
    <subcellularLocation>
        <location evidence="1">Nucleus</location>
    </subcellularLocation>
</comment>
<dbReference type="STRING" id="4096.A0A1U7WQN4"/>
<dbReference type="eggNOG" id="ENOG502SAEZ">
    <property type="taxonomic scope" value="Eukaryota"/>
</dbReference>
<keyword evidence="3" id="KW-0805">Transcription regulation</keyword>
<dbReference type="GO" id="GO:0040008">
    <property type="term" value="P:regulation of growth"/>
    <property type="evidence" value="ECO:0007669"/>
    <property type="project" value="InterPro"/>
</dbReference>
<dbReference type="PROSITE" id="PS50888">
    <property type="entry name" value="BHLH"/>
    <property type="match status" value="1"/>
</dbReference>
<dbReference type="Pfam" id="PF23174">
    <property type="entry name" value="bHLH_ILI"/>
    <property type="match status" value="1"/>
</dbReference>
<evidence type="ECO:0000256" key="1">
    <source>
        <dbReference type="ARBA" id="ARBA00004123"/>
    </source>
</evidence>
<dbReference type="InterPro" id="IPR011598">
    <property type="entry name" value="bHLH_dom"/>
</dbReference>
<evidence type="ECO:0000256" key="4">
    <source>
        <dbReference type="ARBA" id="ARBA00023163"/>
    </source>
</evidence>
<dbReference type="GO" id="GO:0005634">
    <property type="term" value="C:nucleus"/>
    <property type="evidence" value="ECO:0007669"/>
    <property type="project" value="UniProtKB-SubCell"/>
</dbReference>
<reference evidence="8" key="2">
    <citation type="submission" date="2025-08" db="UniProtKB">
        <authorList>
            <consortium name="RefSeq"/>
        </authorList>
    </citation>
    <scope>IDENTIFICATION</scope>
    <source>
        <tissue evidence="8">Leaf</tissue>
    </source>
</reference>
<gene>
    <name evidence="8" type="primary">LOC104229873</name>
</gene>
<name>A0A1U7WQN4_NICSY</name>
<keyword evidence="7" id="KW-1185">Reference proteome</keyword>
<dbReference type="Gene3D" id="4.10.280.10">
    <property type="entry name" value="Helix-loop-helix DNA-binding domain"/>
    <property type="match status" value="1"/>
</dbReference>
<dbReference type="GO" id="GO:0006355">
    <property type="term" value="P:regulation of DNA-templated transcription"/>
    <property type="evidence" value="ECO:0007669"/>
    <property type="project" value="InterPro"/>
</dbReference>
<dbReference type="GO" id="GO:0046983">
    <property type="term" value="F:protein dimerization activity"/>
    <property type="evidence" value="ECO:0007669"/>
    <property type="project" value="InterPro"/>
</dbReference>
<evidence type="ECO:0000256" key="5">
    <source>
        <dbReference type="ARBA" id="ARBA00023242"/>
    </source>
</evidence>
<protein>
    <submittedName>
        <fullName evidence="8">Transcription factor ILI6-like</fullName>
    </submittedName>
</protein>
<dbReference type="InterPro" id="IPR044293">
    <property type="entry name" value="PRE"/>
</dbReference>
<evidence type="ECO:0000313" key="8">
    <source>
        <dbReference type="RefSeq" id="XP_009780893.1"/>
    </source>
</evidence>
<evidence type="ECO:0000256" key="2">
    <source>
        <dbReference type="ARBA" id="ARBA00022604"/>
    </source>
</evidence>
<dbReference type="Proteomes" id="UP000189701">
    <property type="component" value="Unplaced"/>
</dbReference>